<dbReference type="PANTHER" id="PTHR24201:SF16">
    <property type="entry name" value="ANKYRIN-1-LIKE-RELATED"/>
    <property type="match status" value="1"/>
</dbReference>
<evidence type="ECO:0000313" key="5">
    <source>
        <dbReference type="EMBL" id="CAH0488154.1"/>
    </source>
</evidence>
<proteinExistence type="predicted"/>
<evidence type="ECO:0000256" key="2">
    <source>
        <dbReference type="ARBA" id="ARBA00023043"/>
    </source>
</evidence>
<sequence>MHWACAAGALRTLVLRLGVDINQCDAKKYRSPLLVATQNGHPLLVLFCVRNGADVTLVDDDGDTAVHWAAYKGATQIVEVFQYLQVSSDAPEKFDQNPLHLAAMRGELDTVQFWLRLLMQMSWHWIRRNERREIWRN</sequence>
<feature type="signal peptide" evidence="4">
    <location>
        <begin position="1"/>
        <end position="26"/>
    </location>
</feature>
<dbReference type="SMART" id="SM00248">
    <property type="entry name" value="ANK"/>
    <property type="match status" value="3"/>
</dbReference>
<dbReference type="InterPro" id="IPR002110">
    <property type="entry name" value="Ankyrin_rpt"/>
</dbReference>
<dbReference type="PROSITE" id="PS50088">
    <property type="entry name" value="ANK_REPEAT"/>
    <property type="match status" value="1"/>
</dbReference>
<keyword evidence="6" id="KW-1185">Reference proteome</keyword>
<evidence type="ECO:0000313" key="6">
    <source>
        <dbReference type="Proteomes" id="UP001157938"/>
    </source>
</evidence>
<keyword evidence="2 3" id="KW-0040">ANK repeat</keyword>
<dbReference type="Pfam" id="PF12796">
    <property type="entry name" value="Ank_2"/>
    <property type="match status" value="1"/>
</dbReference>
<feature type="chain" id="PRO_5046141797" evidence="4">
    <location>
        <begin position="27"/>
        <end position="137"/>
    </location>
</feature>
<keyword evidence="4" id="KW-0732">Signal</keyword>
<dbReference type="EMBL" id="CAKLBC010000781">
    <property type="protein sequence ID" value="CAH0488154.1"/>
    <property type="molecule type" value="Genomic_DNA"/>
</dbReference>
<organism evidence="5 6">
    <name type="scientific">Peronospora farinosa</name>
    <dbReference type="NCBI Taxonomy" id="134698"/>
    <lineage>
        <taxon>Eukaryota</taxon>
        <taxon>Sar</taxon>
        <taxon>Stramenopiles</taxon>
        <taxon>Oomycota</taxon>
        <taxon>Peronosporomycetes</taxon>
        <taxon>Peronosporales</taxon>
        <taxon>Peronosporaceae</taxon>
        <taxon>Peronospora</taxon>
    </lineage>
</organism>
<gene>
    <name evidence="5" type="ORF">PFR001_LOCUS3654</name>
</gene>
<dbReference type="Gene3D" id="1.25.40.20">
    <property type="entry name" value="Ankyrin repeat-containing domain"/>
    <property type="match status" value="1"/>
</dbReference>
<dbReference type="Proteomes" id="UP001157938">
    <property type="component" value="Unassembled WGS sequence"/>
</dbReference>
<reference evidence="5 6" key="1">
    <citation type="submission" date="2021-11" db="EMBL/GenBank/DDBJ databases">
        <authorList>
            <person name="Islam A."/>
            <person name="Islam S."/>
            <person name="Flora M.S."/>
            <person name="Rahman M."/>
            <person name="Ziaur R.M."/>
            <person name="Epstein J.H."/>
            <person name="Hassan M."/>
            <person name="Klassen M."/>
            <person name="Woodard K."/>
            <person name="Webb A."/>
            <person name="Webby R.J."/>
            <person name="El Zowalaty M.E."/>
        </authorList>
    </citation>
    <scope>NUCLEOTIDE SEQUENCE [LARGE SCALE GENOMIC DNA]</scope>
    <source>
        <strain evidence="5">Pf1</strain>
    </source>
</reference>
<accession>A0ABN8C453</accession>
<dbReference type="InterPro" id="IPR036770">
    <property type="entry name" value="Ankyrin_rpt-contain_sf"/>
</dbReference>
<feature type="repeat" description="ANK" evidence="3">
    <location>
        <begin position="28"/>
        <end position="60"/>
    </location>
</feature>
<dbReference type="InterPro" id="IPR050776">
    <property type="entry name" value="Ank_Repeat/CDKN_Inhibitor"/>
</dbReference>
<evidence type="ECO:0000256" key="4">
    <source>
        <dbReference type="SAM" id="SignalP"/>
    </source>
</evidence>
<evidence type="ECO:0000256" key="3">
    <source>
        <dbReference type="PROSITE-ProRule" id="PRU00023"/>
    </source>
</evidence>
<name>A0ABN8C453_9STRA</name>
<dbReference type="PANTHER" id="PTHR24201">
    <property type="entry name" value="ANK_REP_REGION DOMAIN-CONTAINING PROTEIN"/>
    <property type="match status" value="1"/>
</dbReference>
<dbReference type="SUPFAM" id="SSF48403">
    <property type="entry name" value="Ankyrin repeat"/>
    <property type="match status" value="1"/>
</dbReference>
<keyword evidence="1" id="KW-0677">Repeat</keyword>
<protein>
    <submittedName>
        <fullName evidence="5">Uncharacterized protein</fullName>
    </submittedName>
</protein>
<comment type="caution">
    <text evidence="5">The sequence shown here is derived from an EMBL/GenBank/DDBJ whole genome shotgun (WGS) entry which is preliminary data.</text>
</comment>
<evidence type="ECO:0000256" key="1">
    <source>
        <dbReference type="ARBA" id="ARBA00022737"/>
    </source>
</evidence>